<feature type="compositionally biased region" description="Basic and acidic residues" evidence="4">
    <location>
        <begin position="789"/>
        <end position="802"/>
    </location>
</feature>
<feature type="region of interest" description="Disordered" evidence="4">
    <location>
        <begin position="440"/>
        <end position="483"/>
    </location>
</feature>
<keyword evidence="7" id="KW-1185">Reference proteome</keyword>
<keyword evidence="3" id="KW-0175">Coiled coil</keyword>
<feature type="compositionally biased region" description="Polar residues" evidence="4">
    <location>
        <begin position="1126"/>
        <end position="1136"/>
    </location>
</feature>
<feature type="compositionally biased region" description="Basic and acidic residues" evidence="4">
    <location>
        <begin position="822"/>
        <end position="833"/>
    </location>
</feature>
<feature type="region of interest" description="Disordered" evidence="4">
    <location>
        <begin position="289"/>
        <end position="347"/>
    </location>
</feature>
<feature type="region of interest" description="Disordered" evidence="4">
    <location>
        <begin position="633"/>
        <end position="681"/>
    </location>
</feature>
<feature type="compositionally biased region" description="Basic and acidic residues" evidence="4">
    <location>
        <begin position="289"/>
        <end position="305"/>
    </location>
</feature>
<reference evidence="6 7" key="1">
    <citation type="submission" date="2018-03" db="EMBL/GenBank/DDBJ databases">
        <authorList>
            <person name="Guldener U."/>
        </authorList>
    </citation>
    <scope>NUCLEOTIDE SEQUENCE [LARGE SCALE GENOMIC DNA]</scope>
    <source>
        <strain evidence="6 7">NBRC100155</strain>
    </source>
</reference>
<proteinExistence type="predicted"/>
<feature type="compositionally biased region" description="Basic and acidic residues" evidence="4">
    <location>
        <begin position="159"/>
        <end position="170"/>
    </location>
</feature>
<feature type="compositionally biased region" description="Low complexity" evidence="4">
    <location>
        <begin position="311"/>
        <end position="329"/>
    </location>
</feature>
<keyword evidence="2" id="KW-0963">Cytoplasm</keyword>
<dbReference type="InterPro" id="IPR024957">
    <property type="entry name" value="Cep57_MT-bd_dom"/>
</dbReference>
<evidence type="ECO:0000256" key="3">
    <source>
        <dbReference type="SAM" id="Coils"/>
    </source>
</evidence>
<evidence type="ECO:0000313" key="6">
    <source>
        <dbReference type="EMBL" id="SPO25403.1"/>
    </source>
</evidence>
<accession>A0A5C3E3X6</accession>
<dbReference type="Proteomes" id="UP000324022">
    <property type="component" value="Unassembled WGS sequence"/>
</dbReference>
<feature type="coiled-coil region" evidence="3">
    <location>
        <begin position="567"/>
        <end position="594"/>
    </location>
</feature>
<feature type="compositionally biased region" description="Pro residues" evidence="4">
    <location>
        <begin position="880"/>
        <end position="892"/>
    </location>
</feature>
<dbReference type="GO" id="GO:0008017">
    <property type="term" value="F:microtubule binding"/>
    <property type="evidence" value="ECO:0007669"/>
    <property type="project" value="InterPro"/>
</dbReference>
<feature type="region of interest" description="Disordered" evidence="4">
    <location>
        <begin position="70"/>
        <end position="89"/>
    </location>
</feature>
<sequence>MSRAAHLHYPVASTSYHQPPSELGSRPTRAAVDRRQPLATSHPDFSHDIYIPESQEELNRVSIESRLLQPSGPTHYPQMRRPDLTSASSTFDTYDRIGREDDFASAPPTLATTVGRPSRTSNMPVASDRLDQLDADESLIPGVGRGVRSTVPSQTSYQERMRSLAQHRLESSPSKSPYRPGKYSSGYVGSQAAGHTPASSSHRPATTQSRPSAVPRQPHIESETESEGDSATDSGESDAINVRTATFNSTGNHRNFAATPAGHTATMTANFRQRPSLGQDTLDRIDFDIHTDTDGEHRSRRDAPNRRAPAQHQQQKQKQQQQQQQQQQHMRPRPDPTGPFASPRATNTFGMNAADYQQHLASRTLTSPALRTLIGDRSKSPDSPTPAPSIDGVLYAGKNNGRADTQRQHVHQQPRVARPSSVSAVSAFEDLARRLQRDVEVTRRAGDAGGEEMDDGSASNSGGSGFGPGSQASSARTRVEPEVAPNAAKAFDAARFNSHGYPAHPKAATGNDATSPWGVRLPDVTGLTSALGSPVKARDTVKHRPFDGAVGNQDARLEELVNLRCFVDGIQIELDRAGERILNLEQAQEQQSHEFQGLRSEMQTALKDVRASQPASSEEQLVQLILQKLQQSNTEQTQHNQNLHVQTTSSTSQATQADVPKPTPQAQPEIRETVAPQQDGRSRVEVVNRLYAELDKLRSAMEEQYRNATGLDRETDIPQPPPTRPQHAAYRHQDNFPAGRDPWDAIEALRLQVLSLADEVEGLNGLVLDHLVQPTPVERRSRRTRTSASRREERFYEEDAHPASDPVHPVRHSSARSSHPAYPRERVEVRTDPIDPDSDEHYHRRVSFGRQDHVEEYDRTLDAVAENIRIQRERQRRRNNPPPPPPPPPPPAVVETDLDENEISQLAETRASRATSLLSPHQHTHTPHLCTVCNSSTRSAERKASRRARLLQAERRREAVDLEESILLDALDPSTRHSAPRIGEDQLATLRIILQEHWDEFLHQRMLYGELADELKTMSPSMSKTKRRILAQHVLEAVELLELKADRICRLESVIGSSCTTGSGLDGESSKRDMRDQVVGDKIRKEAGSRQASTGSHTGSGSNRLKHAMESFERRSRSTATATTTGRNSPPTTLRL</sequence>
<feature type="region of interest" description="Disordered" evidence="4">
    <location>
        <begin position="1"/>
        <end position="48"/>
    </location>
</feature>
<feature type="region of interest" description="Disordered" evidence="4">
    <location>
        <begin position="99"/>
        <end position="239"/>
    </location>
</feature>
<feature type="region of interest" description="Disordered" evidence="4">
    <location>
        <begin position="708"/>
        <end position="738"/>
    </location>
</feature>
<feature type="domain" description="Cep57 centrosome microtubule-binding" evidence="5">
    <location>
        <begin position="989"/>
        <end position="1053"/>
    </location>
</feature>
<feature type="compositionally biased region" description="Polar residues" evidence="4">
    <location>
        <begin position="1090"/>
        <end position="1103"/>
    </location>
</feature>
<organism evidence="6 7">
    <name type="scientific">Ustilago trichophora</name>
    <dbReference type="NCBI Taxonomy" id="86804"/>
    <lineage>
        <taxon>Eukaryota</taxon>
        <taxon>Fungi</taxon>
        <taxon>Dikarya</taxon>
        <taxon>Basidiomycota</taxon>
        <taxon>Ustilaginomycotina</taxon>
        <taxon>Ustilaginomycetes</taxon>
        <taxon>Ustilaginales</taxon>
        <taxon>Ustilaginaceae</taxon>
        <taxon>Ustilago</taxon>
    </lineage>
</organism>
<feature type="region of interest" description="Disordered" evidence="4">
    <location>
        <begin position="776"/>
        <end position="847"/>
    </location>
</feature>
<dbReference type="Pfam" id="PF06657">
    <property type="entry name" value="Cep57_MT_bd"/>
    <property type="match status" value="1"/>
</dbReference>
<comment type="subcellular location">
    <subcellularLocation>
        <location evidence="1">Cytoplasm</location>
    </subcellularLocation>
</comment>
<evidence type="ECO:0000256" key="2">
    <source>
        <dbReference type="ARBA" id="ARBA00022490"/>
    </source>
</evidence>
<feature type="region of interest" description="Disordered" evidence="4">
    <location>
        <begin position="912"/>
        <end position="945"/>
    </location>
</feature>
<feature type="compositionally biased region" description="Polar residues" evidence="4">
    <location>
        <begin position="633"/>
        <end position="645"/>
    </location>
</feature>
<feature type="compositionally biased region" description="Basic and acidic residues" evidence="4">
    <location>
        <begin position="1107"/>
        <end position="1116"/>
    </location>
</feature>
<dbReference type="SUPFAM" id="SSF101447">
    <property type="entry name" value="Formin homology 2 domain (FH2 domain)"/>
    <property type="match status" value="1"/>
</dbReference>
<evidence type="ECO:0000256" key="4">
    <source>
        <dbReference type="SAM" id="MobiDB-lite"/>
    </source>
</evidence>
<protein>
    <recommendedName>
        <fullName evidence="5">Cep57 centrosome microtubule-binding domain-containing protein</fullName>
    </recommendedName>
</protein>
<gene>
    <name evidence="6" type="ORF">UTRI_03180_B</name>
</gene>
<name>A0A5C3E3X6_9BASI</name>
<feature type="compositionally biased region" description="Polar residues" evidence="4">
    <location>
        <begin position="912"/>
        <end position="921"/>
    </location>
</feature>
<dbReference type="GO" id="GO:0005737">
    <property type="term" value="C:cytoplasm"/>
    <property type="evidence" value="ECO:0007669"/>
    <property type="project" value="UniProtKB-SubCell"/>
</dbReference>
<evidence type="ECO:0000313" key="7">
    <source>
        <dbReference type="Proteomes" id="UP000324022"/>
    </source>
</evidence>
<feature type="region of interest" description="Disordered" evidence="4">
    <location>
        <begin position="1083"/>
        <end position="1136"/>
    </location>
</feature>
<feature type="compositionally biased region" description="Polar residues" evidence="4">
    <location>
        <begin position="197"/>
        <end position="211"/>
    </location>
</feature>
<evidence type="ECO:0000259" key="5">
    <source>
        <dbReference type="Pfam" id="PF06657"/>
    </source>
</evidence>
<feature type="region of interest" description="Disordered" evidence="4">
    <location>
        <begin position="870"/>
        <end position="895"/>
    </location>
</feature>
<dbReference type="OrthoDB" id="76453at2759"/>
<dbReference type="AlphaFoldDB" id="A0A5C3E3X6"/>
<dbReference type="EMBL" id="OOIN01000011">
    <property type="protein sequence ID" value="SPO25403.1"/>
    <property type="molecule type" value="Genomic_DNA"/>
</dbReference>
<evidence type="ECO:0000256" key="1">
    <source>
        <dbReference type="ARBA" id="ARBA00004496"/>
    </source>
</evidence>
<feature type="compositionally biased region" description="Low complexity" evidence="4">
    <location>
        <begin position="646"/>
        <end position="657"/>
    </location>
</feature>